<feature type="region of interest" description="Disordered" evidence="1">
    <location>
        <begin position="116"/>
        <end position="139"/>
    </location>
</feature>
<feature type="compositionally biased region" description="Low complexity" evidence="1">
    <location>
        <begin position="77"/>
        <end position="87"/>
    </location>
</feature>
<name>A0ABP9DDD4_9ACTN</name>
<evidence type="ECO:0000256" key="1">
    <source>
        <dbReference type="SAM" id="MobiDB-lite"/>
    </source>
</evidence>
<organism evidence="2 3">
    <name type="scientific">Kitasatospora terrestris</name>
    <dbReference type="NCBI Taxonomy" id="258051"/>
    <lineage>
        <taxon>Bacteria</taxon>
        <taxon>Bacillati</taxon>
        <taxon>Actinomycetota</taxon>
        <taxon>Actinomycetes</taxon>
        <taxon>Kitasatosporales</taxon>
        <taxon>Streptomycetaceae</taxon>
        <taxon>Kitasatospora</taxon>
    </lineage>
</organism>
<accession>A0ABP9DDD4</accession>
<gene>
    <name evidence="2" type="ORF">GCM10023235_07730</name>
</gene>
<dbReference type="EMBL" id="BAABIS010000001">
    <property type="protein sequence ID" value="GAA4835456.1"/>
    <property type="molecule type" value="Genomic_DNA"/>
</dbReference>
<feature type="compositionally biased region" description="Basic and acidic residues" evidence="1">
    <location>
        <begin position="116"/>
        <end position="130"/>
    </location>
</feature>
<evidence type="ECO:0000313" key="3">
    <source>
        <dbReference type="Proteomes" id="UP001501752"/>
    </source>
</evidence>
<dbReference type="Proteomes" id="UP001501752">
    <property type="component" value="Unassembled WGS sequence"/>
</dbReference>
<evidence type="ECO:0000313" key="2">
    <source>
        <dbReference type="EMBL" id="GAA4835456.1"/>
    </source>
</evidence>
<protein>
    <submittedName>
        <fullName evidence="2">Uncharacterized protein</fullName>
    </submittedName>
</protein>
<proteinExistence type="predicted"/>
<feature type="region of interest" description="Disordered" evidence="1">
    <location>
        <begin position="32"/>
        <end position="90"/>
    </location>
</feature>
<keyword evidence="3" id="KW-1185">Reference proteome</keyword>
<comment type="caution">
    <text evidence="2">The sequence shown here is derived from an EMBL/GenBank/DDBJ whole genome shotgun (WGS) entry which is preliminary data.</text>
</comment>
<reference evidence="3" key="1">
    <citation type="journal article" date="2019" name="Int. J. Syst. Evol. Microbiol.">
        <title>The Global Catalogue of Microorganisms (GCM) 10K type strain sequencing project: providing services to taxonomists for standard genome sequencing and annotation.</title>
        <authorList>
            <consortium name="The Broad Institute Genomics Platform"/>
            <consortium name="The Broad Institute Genome Sequencing Center for Infectious Disease"/>
            <person name="Wu L."/>
            <person name="Ma J."/>
        </authorList>
    </citation>
    <scope>NUCLEOTIDE SEQUENCE [LARGE SCALE GENOMIC DNA]</scope>
    <source>
        <strain evidence="3">JCM 13006</strain>
    </source>
</reference>
<sequence>MCPRSTTVRLIKSPGPATRELSLLTDRLTAPRDRRGRRHLLGANPAGTDTVAVDGKTARGPRPSIRPASPSPWMPCTPSATTSTTSSRNWSLVKGNQPRLHAALRFLPRNQVRARRYERERGHGRREPRSTRALTVGAW</sequence>